<protein>
    <submittedName>
        <fullName evidence="2">Uncharacterized protein</fullName>
    </submittedName>
</protein>
<feature type="compositionally biased region" description="Basic and acidic residues" evidence="1">
    <location>
        <begin position="62"/>
        <end position="74"/>
    </location>
</feature>
<sequence>MVKYIRIVRATPHNRATEVKTGSTPKAAITQGKEREYCKKERRERKSNCYRDSSADPQEDTPMQKEGKTVGDYK</sequence>
<keyword evidence="3" id="KW-1185">Reference proteome</keyword>
<feature type="region of interest" description="Disordered" evidence="1">
    <location>
        <begin position="15"/>
        <end position="74"/>
    </location>
</feature>
<evidence type="ECO:0000256" key="1">
    <source>
        <dbReference type="SAM" id="MobiDB-lite"/>
    </source>
</evidence>
<dbReference type="HOGENOM" id="CLU_2682285_0_0_9"/>
<accession>N2AL27</accession>
<organism evidence="2 3">
    <name type="scientific">Eubacterium plexicaudatum ASF492</name>
    <dbReference type="NCBI Taxonomy" id="1235802"/>
    <lineage>
        <taxon>Bacteria</taxon>
        <taxon>Bacillati</taxon>
        <taxon>Bacillota</taxon>
        <taxon>Clostridia</taxon>
        <taxon>Eubacteriales</taxon>
        <taxon>Eubacteriaceae</taxon>
        <taxon>Eubacterium</taxon>
    </lineage>
</organism>
<gene>
    <name evidence="2" type="ORF">C823_01798</name>
</gene>
<reference evidence="2 3" key="1">
    <citation type="journal article" date="2014" name="Genome Announc.">
        <title>Draft genome sequences of the altered schaedler flora, a defined bacterial community from gnotobiotic mice.</title>
        <authorList>
            <person name="Wannemuehler M.J."/>
            <person name="Overstreet A.M."/>
            <person name="Ward D.V."/>
            <person name="Phillips G.J."/>
        </authorList>
    </citation>
    <scope>NUCLEOTIDE SEQUENCE [LARGE SCALE GENOMIC DNA]</scope>
    <source>
        <strain evidence="2 3">ASF492</strain>
    </source>
</reference>
<dbReference type="PATRIC" id="fig|1235802.3.peg.1905"/>
<dbReference type="Proteomes" id="UP000012589">
    <property type="component" value="Unassembled WGS sequence"/>
</dbReference>
<proteinExistence type="predicted"/>
<feature type="compositionally biased region" description="Basic and acidic residues" evidence="1">
    <location>
        <begin position="32"/>
        <end position="49"/>
    </location>
</feature>
<dbReference type="STRING" id="1235802.C823_01798"/>
<evidence type="ECO:0000313" key="2">
    <source>
        <dbReference type="EMBL" id="EMZ28771.1"/>
    </source>
</evidence>
<name>N2AL27_9FIRM</name>
<dbReference type="AlphaFoldDB" id="N2AL27"/>
<dbReference type="EMBL" id="AQFT01000057">
    <property type="protein sequence ID" value="EMZ28771.1"/>
    <property type="molecule type" value="Genomic_DNA"/>
</dbReference>
<comment type="caution">
    <text evidence="2">The sequence shown here is derived from an EMBL/GenBank/DDBJ whole genome shotgun (WGS) entry which is preliminary data.</text>
</comment>
<evidence type="ECO:0000313" key="3">
    <source>
        <dbReference type="Proteomes" id="UP000012589"/>
    </source>
</evidence>